<name>A0A3P7ILE5_STRVU</name>
<reference evidence="1 2" key="1">
    <citation type="submission" date="2018-11" db="EMBL/GenBank/DDBJ databases">
        <authorList>
            <consortium name="Pathogen Informatics"/>
        </authorList>
    </citation>
    <scope>NUCLEOTIDE SEQUENCE [LARGE SCALE GENOMIC DNA]</scope>
</reference>
<dbReference type="OrthoDB" id="248923at2759"/>
<dbReference type="Proteomes" id="UP000270094">
    <property type="component" value="Unassembled WGS sequence"/>
</dbReference>
<protein>
    <submittedName>
        <fullName evidence="1">Uncharacterized protein</fullName>
    </submittedName>
</protein>
<dbReference type="EMBL" id="UYYB01002764">
    <property type="protein sequence ID" value="VDM66414.1"/>
    <property type="molecule type" value="Genomic_DNA"/>
</dbReference>
<accession>A0A3P7ILE5</accession>
<proteinExistence type="predicted"/>
<evidence type="ECO:0000313" key="2">
    <source>
        <dbReference type="Proteomes" id="UP000270094"/>
    </source>
</evidence>
<keyword evidence="2" id="KW-1185">Reference proteome</keyword>
<organism evidence="1 2">
    <name type="scientific">Strongylus vulgaris</name>
    <name type="common">Blood worm</name>
    <dbReference type="NCBI Taxonomy" id="40348"/>
    <lineage>
        <taxon>Eukaryota</taxon>
        <taxon>Metazoa</taxon>
        <taxon>Ecdysozoa</taxon>
        <taxon>Nematoda</taxon>
        <taxon>Chromadorea</taxon>
        <taxon>Rhabditida</taxon>
        <taxon>Rhabditina</taxon>
        <taxon>Rhabditomorpha</taxon>
        <taxon>Strongyloidea</taxon>
        <taxon>Strongylidae</taxon>
        <taxon>Strongylus</taxon>
    </lineage>
</organism>
<gene>
    <name evidence="1" type="ORF">SVUK_LOCUS1412</name>
</gene>
<evidence type="ECO:0000313" key="1">
    <source>
        <dbReference type="EMBL" id="VDM66414.1"/>
    </source>
</evidence>
<dbReference type="AlphaFoldDB" id="A0A3P7ILE5"/>
<sequence>MHVNHFPTIFTYSQKLACGDGFTLVGTTENELYFWGSKNGQRSALAEEGPMLKCDNSMNSTSSRRGTKKTYREVEQCNPDVVPLPSLILRLDSSESKRKIHLSNIALSGYCAYVVVDTYEGPSYSAAHSIAPPTGSVQSSTEDSEEVNTWLKKELEQAEVIPLSVAKVSLFFIARFRLSTLPPIASAKELDFKFKKKKNFLRMIFKWKRGARLSSSRQILYYVTINI</sequence>